<dbReference type="EMBL" id="KJ767168">
    <property type="protein sequence ID" value="AIU38595.1"/>
    <property type="molecule type" value="Genomic_DNA"/>
</dbReference>
<dbReference type="EMBL" id="KJ767166">
    <property type="protein sequence ID" value="AIU38593.1"/>
    <property type="molecule type" value="Genomic_DNA"/>
</dbReference>
<dbReference type="EMBL" id="EF533874">
    <property type="protein sequence ID" value="ABR22520.1"/>
    <property type="molecule type" value="Genomic_DNA"/>
</dbReference>
<evidence type="ECO:0000313" key="21">
    <source>
        <dbReference type="EMBL" id="AIU38589.1"/>
    </source>
</evidence>
<dbReference type="EMBL" id="KJ767157">
    <property type="protein sequence ID" value="AIU38584.1"/>
    <property type="molecule type" value="Genomic_DNA"/>
</dbReference>
<evidence type="ECO:0000313" key="2">
    <source>
        <dbReference type="EMBL" id="ABR22518.1"/>
    </source>
</evidence>
<evidence type="ECO:0000313" key="11">
    <source>
        <dbReference type="EMBL" id="AIU38578.1"/>
    </source>
</evidence>
<accession>A6MW94</accession>
<evidence type="ECO:0000313" key="4">
    <source>
        <dbReference type="EMBL" id="ABR22520.1"/>
    </source>
</evidence>
<feature type="region of interest" description="Disordered" evidence="1">
    <location>
        <begin position="1"/>
        <end position="21"/>
    </location>
</feature>
<evidence type="ECO:0000313" key="28">
    <source>
        <dbReference type="EMBL" id="AIU38596.1"/>
    </source>
</evidence>
<gene>
    <name evidence="2" type="primary">htrA</name>
</gene>
<name>A6MW94_STRMG</name>
<evidence type="ECO:0000313" key="9">
    <source>
        <dbReference type="EMBL" id="ABR22525.1"/>
    </source>
</evidence>
<dbReference type="EMBL" id="KJ767163">
    <property type="protein sequence ID" value="AIU38590.1"/>
    <property type="molecule type" value="Genomic_DNA"/>
</dbReference>
<organism evidence="2">
    <name type="scientific">Streptococcus mutans</name>
    <dbReference type="NCBI Taxonomy" id="1309"/>
    <lineage>
        <taxon>Bacteria</taxon>
        <taxon>Bacillati</taxon>
        <taxon>Bacillota</taxon>
        <taxon>Bacilli</taxon>
        <taxon>Lactobacillales</taxon>
        <taxon>Streptococcaceae</taxon>
        <taxon>Streptococcus</taxon>
    </lineage>
</organism>
<evidence type="ECO:0000313" key="3">
    <source>
        <dbReference type="EMBL" id="ABR22519.1"/>
    </source>
</evidence>
<evidence type="ECO:0000313" key="20">
    <source>
        <dbReference type="EMBL" id="AIU38588.1"/>
    </source>
</evidence>
<evidence type="ECO:0000313" key="7">
    <source>
        <dbReference type="EMBL" id="ABR22523.1"/>
    </source>
</evidence>
<evidence type="ECO:0000313" key="27">
    <source>
        <dbReference type="EMBL" id="AIU38595.1"/>
    </source>
</evidence>
<dbReference type="EMBL" id="KJ767167">
    <property type="protein sequence ID" value="AIU38594.1"/>
    <property type="molecule type" value="Genomic_DNA"/>
</dbReference>
<keyword evidence="2" id="KW-0378">Hydrolase</keyword>
<sequence length="21" mass="2512">REKDKQTVEIQLTKTSQDLNH</sequence>
<dbReference type="EMBL" id="KJ767169">
    <property type="protein sequence ID" value="AIU38596.1"/>
    <property type="molecule type" value="Genomic_DNA"/>
</dbReference>
<dbReference type="EMBL" id="EF533872">
    <property type="protein sequence ID" value="ABR22518.1"/>
    <property type="molecule type" value="Genomic_DNA"/>
</dbReference>
<dbReference type="EMBL" id="KJ767156">
    <property type="protein sequence ID" value="AIU38583.1"/>
    <property type="molecule type" value="Genomic_DNA"/>
</dbReference>
<evidence type="ECO:0000313" key="8">
    <source>
        <dbReference type="EMBL" id="ABR22524.1"/>
    </source>
</evidence>
<dbReference type="EMBL" id="KJ767153">
    <property type="protein sequence ID" value="AIU38580.1"/>
    <property type="molecule type" value="Genomic_DNA"/>
</dbReference>
<dbReference type="EMBL" id="KJ767154">
    <property type="protein sequence ID" value="AIU38581.1"/>
    <property type="molecule type" value="Genomic_DNA"/>
</dbReference>
<protein>
    <submittedName>
        <fullName evidence="2">Serine protease HtrA</fullName>
    </submittedName>
</protein>
<evidence type="ECO:0000313" key="14">
    <source>
        <dbReference type="EMBL" id="AIU38581.1"/>
    </source>
</evidence>
<evidence type="ECO:0000313" key="24">
    <source>
        <dbReference type="EMBL" id="AIU38592.1"/>
    </source>
</evidence>
<dbReference type="EMBL" id="KJ767160">
    <property type="protein sequence ID" value="AIU38587.1"/>
    <property type="molecule type" value="Genomic_DNA"/>
</dbReference>
<dbReference type="GO" id="GO:0006508">
    <property type="term" value="P:proteolysis"/>
    <property type="evidence" value="ECO:0007669"/>
    <property type="project" value="UniProtKB-KW"/>
</dbReference>
<dbReference type="EMBL" id="KJ767151">
    <property type="protein sequence ID" value="AIU38578.1"/>
    <property type="molecule type" value="Genomic_DNA"/>
</dbReference>
<evidence type="ECO:0000313" key="19">
    <source>
        <dbReference type="EMBL" id="AIU38587.1"/>
    </source>
</evidence>
<dbReference type="AlphaFoldDB" id="A6MW94"/>
<dbReference type="GO" id="GO:0008233">
    <property type="term" value="F:peptidase activity"/>
    <property type="evidence" value="ECO:0007669"/>
    <property type="project" value="UniProtKB-KW"/>
</dbReference>
<feature type="compositionally biased region" description="Polar residues" evidence="1">
    <location>
        <begin position="8"/>
        <end position="21"/>
    </location>
</feature>
<evidence type="ECO:0000313" key="23">
    <source>
        <dbReference type="EMBL" id="AIU38591.1"/>
    </source>
</evidence>
<evidence type="ECO:0000313" key="22">
    <source>
        <dbReference type="EMBL" id="AIU38590.1"/>
    </source>
</evidence>
<feature type="non-terminal residue" evidence="2">
    <location>
        <position position="1"/>
    </location>
</feature>
<reference evidence="2" key="1">
    <citation type="journal article" date="2007" name="FEMS Microbiol. Lett.">
        <title>Development of species-specific primers for detection of Streptococcus mutans in mixed bacterial samples.</title>
        <authorList>
            <person name="Chen Z."/>
            <person name="Saxena D."/>
            <person name="Caufield P.W."/>
            <person name="Ge Y."/>
            <person name="Wang M."/>
            <person name="Li Y."/>
        </authorList>
    </citation>
    <scope>NUCLEOTIDE SEQUENCE</scope>
    <source>
        <strain evidence="3">10449</strain>
        <strain evidence="9">25-18</strain>
        <strain evidence="8">25-2</strain>
        <strain evidence="6">GS5</strain>
        <strain evidence="4">Ingbritt</strain>
        <strain evidence="7">LM7</strain>
        <strain evidence="5">OMZ175</strain>
        <strain evidence="2">UA159</strain>
    </source>
</reference>
<dbReference type="EMBL" id="KJ767165">
    <property type="protein sequence ID" value="AIU38592.1"/>
    <property type="molecule type" value="Genomic_DNA"/>
</dbReference>
<evidence type="ECO:0000313" key="13">
    <source>
        <dbReference type="EMBL" id="AIU38580.1"/>
    </source>
</evidence>
<dbReference type="EMBL" id="KJ767164">
    <property type="protein sequence ID" value="AIU38591.1"/>
    <property type="molecule type" value="Genomic_DNA"/>
</dbReference>
<evidence type="ECO:0000313" key="12">
    <source>
        <dbReference type="EMBL" id="AIU38579.1"/>
    </source>
</evidence>
<evidence type="ECO:0000313" key="17">
    <source>
        <dbReference type="EMBL" id="AIU38585.1"/>
    </source>
</evidence>
<dbReference type="EMBL" id="KJ767159">
    <property type="protein sequence ID" value="AIU38586.1"/>
    <property type="molecule type" value="Genomic_DNA"/>
</dbReference>
<evidence type="ECO:0000313" key="6">
    <source>
        <dbReference type="EMBL" id="ABR22522.1"/>
    </source>
</evidence>
<dbReference type="EMBL" id="EF533878">
    <property type="protein sequence ID" value="ABR22524.1"/>
    <property type="molecule type" value="Genomic_DNA"/>
</dbReference>
<dbReference type="EMBL" id="KJ767162">
    <property type="protein sequence ID" value="AIU38589.1"/>
    <property type="molecule type" value="Genomic_DNA"/>
</dbReference>
<dbReference type="EMBL" id="KJ767152">
    <property type="protein sequence ID" value="AIU38579.1"/>
    <property type="molecule type" value="Genomic_DNA"/>
</dbReference>
<proteinExistence type="predicted"/>
<evidence type="ECO:0000313" key="25">
    <source>
        <dbReference type="EMBL" id="AIU38593.1"/>
    </source>
</evidence>
<evidence type="ECO:0000313" key="5">
    <source>
        <dbReference type="EMBL" id="ABR22521.1"/>
    </source>
</evidence>
<dbReference type="EMBL" id="EF533879">
    <property type="protein sequence ID" value="ABR22525.1"/>
    <property type="molecule type" value="Genomic_DNA"/>
</dbReference>
<evidence type="ECO:0000313" key="10">
    <source>
        <dbReference type="EMBL" id="AIU38577.1"/>
    </source>
</evidence>
<reference evidence="10" key="2">
    <citation type="submission" date="2014-04" db="EMBL/GenBank/DDBJ databases">
        <title>Genetic variability of Streptococcus mutans and Biofilm Formation In Vitro.</title>
        <authorList>
            <person name="Barbieri D.S.V."/>
            <person name="Vicente V.A."/>
        </authorList>
    </citation>
    <scope>NUCLEOTIDE SEQUENCE</scope>
    <source>
        <strain evidence="12">LMICRO02-SM</strain>
        <strain evidence="13">LMICRO03-SM</strain>
        <strain evidence="14">LMICRO04-SM</strain>
        <strain evidence="10">LMICRO09-SM</strain>
        <strain evidence="15">LMICRO11-SM</strain>
        <strain evidence="16">LMICRO12-SM</strain>
        <strain evidence="11">LMICRO14-SM</strain>
        <strain evidence="17">LMICRO19-SM</strain>
        <strain evidence="18">LMICRO20-SM</strain>
        <strain evidence="19">LMICRO21-SM</strain>
        <strain evidence="20">LMICRO23-SM</strain>
        <strain evidence="21">LMICRO24-SM</strain>
        <strain evidence="22">LMICRO26-SM</strain>
        <strain evidence="23">LMICRO27-SM</strain>
        <strain evidence="24">LMICRO29-SM</strain>
        <strain evidence="25">LMICRO33-SM</strain>
        <strain evidence="26">LMICRO47-SM</strain>
        <strain evidence="27">LMICRO59-SM</strain>
        <strain evidence="28">LMICRO60-SM</strain>
    </source>
</reference>
<dbReference type="EMBL" id="EF533875">
    <property type="protein sequence ID" value="ABR22521.1"/>
    <property type="molecule type" value="Genomic_DNA"/>
</dbReference>
<dbReference type="EMBL" id="EF533877">
    <property type="protein sequence ID" value="ABR22523.1"/>
    <property type="molecule type" value="Genomic_DNA"/>
</dbReference>
<dbReference type="EMBL" id="KJ767161">
    <property type="protein sequence ID" value="AIU38588.1"/>
    <property type="molecule type" value="Genomic_DNA"/>
</dbReference>
<dbReference type="EMBL" id="EF533873">
    <property type="protein sequence ID" value="ABR22519.1"/>
    <property type="molecule type" value="Genomic_DNA"/>
</dbReference>
<dbReference type="EMBL" id="EF533876">
    <property type="protein sequence ID" value="ABR22522.1"/>
    <property type="molecule type" value="Genomic_DNA"/>
</dbReference>
<dbReference type="EMBL" id="KJ767150">
    <property type="protein sequence ID" value="AIU38577.1"/>
    <property type="molecule type" value="Genomic_DNA"/>
</dbReference>
<evidence type="ECO:0000256" key="1">
    <source>
        <dbReference type="SAM" id="MobiDB-lite"/>
    </source>
</evidence>
<keyword evidence="2" id="KW-0645">Protease</keyword>
<evidence type="ECO:0000313" key="16">
    <source>
        <dbReference type="EMBL" id="AIU38584.1"/>
    </source>
</evidence>
<evidence type="ECO:0000313" key="26">
    <source>
        <dbReference type="EMBL" id="AIU38594.1"/>
    </source>
</evidence>
<dbReference type="EMBL" id="KJ767158">
    <property type="protein sequence ID" value="AIU38585.1"/>
    <property type="molecule type" value="Genomic_DNA"/>
</dbReference>
<evidence type="ECO:0000313" key="15">
    <source>
        <dbReference type="EMBL" id="AIU38583.1"/>
    </source>
</evidence>
<evidence type="ECO:0000313" key="18">
    <source>
        <dbReference type="EMBL" id="AIU38586.1"/>
    </source>
</evidence>